<dbReference type="EMBL" id="CM055757">
    <property type="protein sequence ID" value="KAJ7988849.1"/>
    <property type="molecule type" value="Genomic_DNA"/>
</dbReference>
<organism evidence="1 2">
    <name type="scientific">Dallia pectoralis</name>
    <name type="common">Alaska blackfish</name>
    <dbReference type="NCBI Taxonomy" id="75939"/>
    <lineage>
        <taxon>Eukaryota</taxon>
        <taxon>Metazoa</taxon>
        <taxon>Chordata</taxon>
        <taxon>Craniata</taxon>
        <taxon>Vertebrata</taxon>
        <taxon>Euteleostomi</taxon>
        <taxon>Actinopterygii</taxon>
        <taxon>Neopterygii</taxon>
        <taxon>Teleostei</taxon>
        <taxon>Protacanthopterygii</taxon>
        <taxon>Esociformes</taxon>
        <taxon>Umbridae</taxon>
        <taxon>Dallia</taxon>
    </lineage>
</organism>
<proteinExistence type="predicted"/>
<evidence type="ECO:0000313" key="1">
    <source>
        <dbReference type="EMBL" id="KAJ7988849.1"/>
    </source>
</evidence>
<gene>
    <name evidence="1" type="ORF">DPEC_G00313460</name>
</gene>
<evidence type="ECO:0000313" key="2">
    <source>
        <dbReference type="Proteomes" id="UP001157502"/>
    </source>
</evidence>
<protein>
    <submittedName>
        <fullName evidence="1">Uncharacterized protein</fullName>
    </submittedName>
</protein>
<reference evidence="1" key="1">
    <citation type="submission" date="2021-05" db="EMBL/GenBank/DDBJ databases">
        <authorList>
            <person name="Pan Q."/>
            <person name="Jouanno E."/>
            <person name="Zahm M."/>
            <person name="Klopp C."/>
            <person name="Cabau C."/>
            <person name="Louis A."/>
            <person name="Berthelot C."/>
            <person name="Parey E."/>
            <person name="Roest Crollius H."/>
            <person name="Montfort J."/>
            <person name="Robinson-Rechavi M."/>
            <person name="Bouchez O."/>
            <person name="Lampietro C."/>
            <person name="Lopez Roques C."/>
            <person name="Donnadieu C."/>
            <person name="Postlethwait J."/>
            <person name="Bobe J."/>
            <person name="Dillon D."/>
            <person name="Chandos A."/>
            <person name="von Hippel F."/>
            <person name="Guiguen Y."/>
        </authorList>
    </citation>
    <scope>NUCLEOTIDE SEQUENCE</scope>
    <source>
        <strain evidence="1">YG-Jan2019</strain>
    </source>
</reference>
<keyword evidence="2" id="KW-1185">Reference proteome</keyword>
<accession>A0ACC2FBY5</accession>
<sequence length="1916" mass="218013">MEEYYASEADAREARPRRQTRPPQHLHDYEVSYGNHRPHLSPYHSVVEHNSPERQEEQYSHQERAAKMDSFTSLRLTPPTYQAQWDAVPQWDNPSHHHGPEMQLAHSRQRGRGGQHNEEIREATPHWEHWKKSADHQAELDMIRYENNKLHSTRLAITGQMAELERVKYEMMKLMDKASSLHPHSDATGNHYTPAKSTRQPPAQTTWFDSTLPPSIPPSVSEEGSNESEEEYNEEEYSKWPEPPPWPTEVRPKQQEGEQVVELLNRMMGELKVIRDQAIPVVAKPSQTQAVNAPGHTWQHPRGLNHQYGGYSQPLQQVSEAPPQHYSGTAGQRFIPARPDPPVAAFGPPDTARQRTVEYQVPRPIHASFPSRPEPQPQWCIGPAYNTPQTYRGPRPTIPNFSSRDPSEFARLKIALENLLPPDGNERFKYQILADHLKLEEACLVADSFLNSTTPYSDTMAALTEKFGQPHHVALKKIASVMDSPDVRRGDTAGFEKFALKIQSLVGMLRTLGQEGDIELRCGSHVARLLSKLPPEMRSDFRRRMFHKPGTTYTLLEFSEWLKYESWCQDYDSQSPGKCSAIQSLNKEKVTEWIKTNKKCWRCGRDHQASQCTLKKPCGICQGTHLQVLHEVNIRPPKEAAKEESCLVNTATEVLYLERPVDCNRVLLKVARAAQKLGIQGNPEELALRTIRQDIQTLKGSSVSFRISPACQPKTTFPISGAFTASRIGLADHTYPVASLQKRYKHLVGIPLQSFTNARPLILIGADHPHLINPIEPVRLGLKGGPAAIKTRLGWMLQGPVRFTDHPLRPRQCLQTSIIPPSEELLRNVEKLWQVDTLPFRNEKEVTRSKQDQEAISLLEAKTIRVDIDGVLRYATPLLRKKDMPRFQAPREAVIPSLRSTERRLAKDPEKAAAYRIEMEKLAQAGSIKKLGPDTPTQESESWYIPHHMVSHNGKNRIVFNCSYQFNNQNLNDSLLPGPPLGASLLGVLLRFREHAVGISGDIKGMFHQVQLLPEDRPLLRFLWRQEKEEPLTIRVAKNSEPGEDVRVSVERCFYVDNCLQSLPSPAEARQLVDKLRNILKSGGFELRQWASNDQSVVSHLPKEARSDSLELWITQEKEEQPESTLGLSWHCPTDTLGYKHRAVKYGTPTMRNIYKVLASQYDPLGFILPYTTRAKVLVQRLWDKRRDWDDPLLPLDLLQAWNSWEEELQSLPSINLPRCYEPKQVDRSNVIREVHVFCDASEKAYGSVAYMRTEDSNGKLHLSFIMARSRVAPKQLHSMPRLELCAAVTGAQLAKLLEKELTLKIDKTTLWTDSTTVLTWLQSESCRFKVFVGTRVAEIQELTNCQAWRYVDSARNPADDITRGKTLQDLAKPNRWSQGPPFLLQDLEQWPVMPHTGTEEDTAELRKSAFCGHTSVSPNPQGSDEIQCTTWKELLEVTTRELHGAASQGGDPKAEDYREAEAHIFRRIQQECFPDELRLLKAGKAVGTSSRLLTLAPELDDTGELIRVGGRLRRAENLDYATAHPIVLDPTHHFTRLLIKDYDSRLCHPGPERVFAEMRRTFWILRGREAIRRFQHSCMDCRRWKSRPVVPKMADLPAARQRLCKPVFYSTGTDCFGPFQVKLGRRLEKRWGIIFKCLTTRAVHLDILNNLSTDSFLMAFRRFIARRGTPSEIFSDQGTNFRGGERELHEAFKDLSPDLQAQLAGQRVSFHFNPPASPHFGGVWEREIRSVKTALYTTVGAQPVAEEVLRTVFIEVEGILNSKPLGYVSSDVTDLDPVTPNLLLMGRLDGSLPQVVYPESEILCKRQWRHSQVLSDHFWSSYIRHYLPSLQVRQKWHTSPADLKENVVVMLVDPQLPRALWPIGRVLKVHTSADGHVRSAEVEIKGKTYTRPVARLVALPAIPDSGPTTDPVQKV</sequence>
<comment type="caution">
    <text evidence="1">The sequence shown here is derived from an EMBL/GenBank/DDBJ whole genome shotgun (WGS) entry which is preliminary data.</text>
</comment>
<name>A0ACC2FBY5_DALPE</name>
<dbReference type="Proteomes" id="UP001157502">
    <property type="component" value="Chromosome 30"/>
</dbReference>